<reference evidence="5" key="1">
    <citation type="submission" date="2017-04" db="EMBL/GenBank/DDBJ databases">
        <title>Complete Genome Sequences of Twelve Strains of a Stable Defined Moderately Diverse Mouse Microbiota 2 (sDMDMm2).</title>
        <authorList>
            <person name="Uchimura Y."/>
            <person name="Wyss M."/>
            <person name="Brugiroux S."/>
            <person name="Limenitakis J.P."/>
            <person name="Stecher B."/>
            <person name="McCoy K.D."/>
            <person name="Macpherson A.J."/>
        </authorList>
    </citation>
    <scope>NUCLEOTIDE SEQUENCE</scope>
    <source>
        <strain evidence="5">YL58</strain>
    </source>
</reference>
<dbReference type="SUPFAM" id="SSF52540">
    <property type="entry name" value="P-loop containing nucleoside triphosphate hydrolases"/>
    <property type="match status" value="1"/>
</dbReference>
<feature type="domain" description="ABC transporter" evidence="4">
    <location>
        <begin position="6"/>
        <end position="236"/>
    </location>
</feature>
<evidence type="ECO:0000256" key="3">
    <source>
        <dbReference type="ARBA" id="ARBA00022840"/>
    </source>
</evidence>
<dbReference type="KEGG" id="byl:A4V09_20215"/>
<evidence type="ECO:0000256" key="2">
    <source>
        <dbReference type="ARBA" id="ARBA00022741"/>
    </source>
</evidence>
<evidence type="ECO:0000313" key="5">
    <source>
        <dbReference type="EMBL" id="ANU77852.1"/>
    </source>
</evidence>
<protein>
    <submittedName>
        <fullName evidence="5">ABC transporter ATP-binding protein</fullName>
    </submittedName>
</protein>
<dbReference type="Proteomes" id="UP000092574">
    <property type="component" value="Chromosome"/>
</dbReference>
<dbReference type="GO" id="GO:0016887">
    <property type="term" value="F:ATP hydrolysis activity"/>
    <property type="evidence" value="ECO:0007669"/>
    <property type="project" value="InterPro"/>
</dbReference>
<dbReference type="EMBL" id="CP015405">
    <property type="protein sequence ID" value="ANU77852.1"/>
    <property type="molecule type" value="Genomic_DNA"/>
</dbReference>
<dbReference type="AlphaFoldDB" id="A0A1C7IIA4"/>
<dbReference type="InterPro" id="IPR003439">
    <property type="entry name" value="ABC_transporter-like_ATP-bd"/>
</dbReference>
<organism evidence="5 6">
    <name type="scientific">Blautia pseudococcoides</name>
    <dbReference type="NCBI Taxonomy" id="1796616"/>
    <lineage>
        <taxon>Bacteria</taxon>
        <taxon>Bacillati</taxon>
        <taxon>Bacillota</taxon>
        <taxon>Clostridia</taxon>
        <taxon>Lachnospirales</taxon>
        <taxon>Lachnospiraceae</taxon>
        <taxon>Blautia</taxon>
    </lineage>
</organism>
<dbReference type="STRING" id="1796616.A4V09_20215"/>
<evidence type="ECO:0000313" key="6">
    <source>
        <dbReference type="Proteomes" id="UP000092574"/>
    </source>
</evidence>
<dbReference type="PROSITE" id="PS50893">
    <property type="entry name" value="ABC_TRANSPORTER_2"/>
    <property type="match status" value="1"/>
</dbReference>
<dbReference type="InterPro" id="IPR027417">
    <property type="entry name" value="P-loop_NTPase"/>
</dbReference>
<keyword evidence="1" id="KW-0813">Transport</keyword>
<dbReference type="Pfam" id="PF00005">
    <property type="entry name" value="ABC_tran"/>
    <property type="match status" value="1"/>
</dbReference>
<dbReference type="InterPro" id="IPR003593">
    <property type="entry name" value="AAA+_ATPase"/>
</dbReference>
<evidence type="ECO:0000259" key="4">
    <source>
        <dbReference type="PROSITE" id="PS50893"/>
    </source>
</evidence>
<dbReference type="PANTHER" id="PTHR42939">
    <property type="entry name" value="ABC TRANSPORTER ATP-BINDING PROTEIN ALBC-RELATED"/>
    <property type="match status" value="1"/>
</dbReference>
<dbReference type="PANTHER" id="PTHR42939:SF1">
    <property type="entry name" value="ABC TRANSPORTER ATP-BINDING PROTEIN ALBC-RELATED"/>
    <property type="match status" value="1"/>
</dbReference>
<dbReference type="Gene3D" id="3.40.50.300">
    <property type="entry name" value="P-loop containing nucleotide triphosphate hydrolases"/>
    <property type="match status" value="1"/>
</dbReference>
<dbReference type="SMART" id="SM00382">
    <property type="entry name" value="AAA"/>
    <property type="match status" value="1"/>
</dbReference>
<keyword evidence="6" id="KW-1185">Reference proteome</keyword>
<accession>A0A1C7IIA4</accession>
<sequence length="293" mass="32497">MSEMVLKCENLVKRYKDKKALDNVSLTLEKGKIYGLIGRNGAGKTTLLSILTAQNPATHGTVTLAGQPVWENESSLSHLCFSREINANVNAGGIGGLKIKDYLKMAETYMPHWDKEMAEHLLDIFHLDRKKRISKLSKGMTSMITIIVALASKAEFTLLDEPVAGLDVVAREQFYRILLEEYTETGRTFVISTHIIEEAADLFEEVIILHNGRMLLKENTQELLESCVHVSGKGEDVDGATAGLVKYREESIGRSKSVTVKLEPGQRLESTENVTVQPMNLQKIFVAMCGGEV</sequence>
<dbReference type="InterPro" id="IPR051782">
    <property type="entry name" value="ABC_Transporter_VariousFunc"/>
</dbReference>
<name>A0A1C7IIA4_9FIRM</name>
<keyword evidence="2" id="KW-0547">Nucleotide-binding</keyword>
<evidence type="ECO:0000256" key="1">
    <source>
        <dbReference type="ARBA" id="ARBA00022448"/>
    </source>
</evidence>
<keyword evidence="3 5" id="KW-0067">ATP-binding</keyword>
<dbReference type="RefSeq" id="WP_065543954.1">
    <property type="nucleotide sequence ID" value="NZ_CP015405.2"/>
</dbReference>
<dbReference type="GO" id="GO:0005524">
    <property type="term" value="F:ATP binding"/>
    <property type="evidence" value="ECO:0007669"/>
    <property type="project" value="UniProtKB-KW"/>
</dbReference>
<dbReference type="OrthoDB" id="9804819at2"/>
<proteinExistence type="predicted"/>
<dbReference type="CDD" id="cd03230">
    <property type="entry name" value="ABC_DR_subfamily_A"/>
    <property type="match status" value="1"/>
</dbReference>
<gene>
    <name evidence="5" type="ORF">A4V09_20215</name>
</gene>